<comment type="caution">
    <text evidence="3">The sequence shown here is derived from an EMBL/GenBank/DDBJ whole genome shotgun (WGS) entry which is preliminary data.</text>
</comment>
<protein>
    <submittedName>
        <fullName evidence="3">Uncharacterized protein</fullName>
    </submittedName>
</protein>
<reference evidence="3 4" key="1">
    <citation type="submission" date="2020-10" db="EMBL/GenBank/DDBJ databases">
        <title>Phylogeny of dyella-like bacteria.</title>
        <authorList>
            <person name="Fu J."/>
        </authorList>
    </citation>
    <scope>NUCLEOTIDE SEQUENCE [LARGE SCALE GENOMIC DNA]</scope>
    <source>
        <strain evidence="3 4">KACC 19113</strain>
    </source>
</reference>
<feature type="region of interest" description="Disordered" evidence="1">
    <location>
        <begin position="32"/>
        <end position="113"/>
    </location>
</feature>
<evidence type="ECO:0000313" key="3">
    <source>
        <dbReference type="EMBL" id="MFK2877461.1"/>
    </source>
</evidence>
<feature type="chain" id="PRO_5046088597" evidence="2">
    <location>
        <begin position="23"/>
        <end position="113"/>
    </location>
</feature>
<evidence type="ECO:0000256" key="2">
    <source>
        <dbReference type="SAM" id="SignalP"/>
    </source>
</evidence>
<evidence type="ECO:0000313" key="4">
    <source>
        <dbReference type="Proteomes" id="UP001620339"/>
    </source>
</evidence>
<keyword evidence="2" id="KW-0732">Signal</keyword>
<dbReference type="RefSeq" id="WP_404613672.1">
    <property type="nucleotide sequence ID" value="NZ_JADIKK010000008.1"/>
</dbReference>
<proteinExistence type="predicted"/>
<sequence>MSARHWMIGCLIGLAGMGSAMASDLGARDITATSRPAADSNAHDAGGNGGADALGLNRDCPASHRGSDADNGDADARGNGTAGGSEHGGRISAPTTAKPATLGWQSLLPGSIQ</sequence>
<name>A0ABW8J5A8_9GAMM</name>
<dbReference type="Proteomes" id="UP001620339">
    <property type="component" value="Unassembled WGS sequence"/>
</dbReference>
<evidence type="ECO:0000256" key="1">
    <source>
        <dbReference type="SAM" id="MobiDB-lite"/>
    </source>
</evidence>
<gene>
    <name evidence="3" type="ORF">ISP25_10310</name>
</gene>
<feature type="signal peptide" evidence="2">
    <location>
        <begin position="1"/>
        <end position="22"/>
    </location>
</feature>
<dbReference type="EMBL" id="JADIKK010000008">
    <property type="protein sequence ID" value="MFK2877461.1"/>
    <property type="molecule type" value="Genomic_DNA"/>
</dbReference>
<accession>A0ABW8J5A8</accession>
<keyword evidence="4" id="KW-1185">Reference proteome</keyword>
<organism evidence="3 4">
    <name type="scientific">Rhodanobacter hydrolyticus</name>
    <dbReference type="NCBI Taxonomy" id="2250595"/>
    <lineage>
        <taxon>Bacteria</taxon>
        <taxon>Pseudomonadati</taxon>
        <taxon>Pseudomonadota</taxon>
        <taxon>Gammaproteobacteria</taxon>
        <taxon>Lysobacterales</taxon>
        <taxon>Rhodanobacteraceae</taxon>
        <taxon>Rhodanobacter</taxon>
    </lineage>
</organism>